<evidence type="ECO:0000313" key="2">
    <source>
        <dbReference type="Proteomes" id="UP000247647"/>
    </source>
</evidence>
<dbReference type="EMBL" id="KZ821450">
    <property type="protein sequence ID" value="PYH37448.1"/>
    <property type="molecule type" value="Genomic_DNA"/>
</dbReference>
<evidence type="ECO:0000313" key="1">
    <source>
        <dbReference type="EMBL" id="PYH37448.1"/>
    </source>
</evidence>
<name>A0A318ZAY1_ASPNB</name>
<accession>A0A318ZAY1</accession>
<organism evidence="1 2">
    <name type="scientific">Aspergillus neoniger (strain CBS 115656)</name>
    <dbReference type="NCBI Taxonomy" id="1448310"/>
    <lineage>
        <taxon>Eukaryota</taxon>
        <taxon>Fungi</taxon>
        <taxon>Dikarya</taxon>
        <taxon>Ascomycota</taxon>
        <taxon>Pezizomycotina</taxon>
        <taxon>Eurotiomycetes</taxon>
        <taxon>Eurotiomycetidae</taxon>
        <taxon>Eurotiales</taxon>
        <taxon>Aspergillaceae</taxon>
        <taxon>Aspergillus</taxon>
        <taxon>Aspergillus subgen. Circumdati</taxon>
    </lineage>
</organism>
<proteinExistence type="predicted"/>
<sequence>MPRTRHRRRIGGYNIRFASEKSRDQGRGWGIAHSFRVVSIDPAQMLCCVRGQQIADCAAHQHFQPPWWEALWNRPNRRSTGVHVQASQLTTRKANPHLLTFNAGSYHIACNSDKWRVGGLRDAREATTAKSLVGKHLLTPHSCLANVGCFAPLDSPA</sequence>
<protein>
    <submittedName>
        <fullName evidence="1">Uncharacterized protein</fullName>
    </submittedName>
</protein>
<dbReference type="RefSeq" id="XP_025482926.1">
    <property type="nucleotide sequence ID" value="XM_025618602.1"/>
</dbReference>
<keyword evidence="2" id="KW-1185">Reference proteome</keyword>
<dbReference type="Proteomes" id="UP000247647">
    <property type="component" value="Unassembled WGS sequence"/>
</dbReference>
<dbReference type="GeneID" id="37121058"/>
<gene>
    <name evidence="1" type="ORF">BO87DRAFT_207311</name>
</gene>
<dbReference type="AlphaFoldDB" id="A0A318ZAY1"/>
<reference evidence="1" key="1">
    <citation type="submission" date="2016-12" db="EMBL/GenBank/DDBJ databases">
        <title>The genomes of Aspergillus section Nigri reveals drivers in fungal speciation.</title>
        <authorList>
            <consortium name="DOE Joint Genome Institute"/>
            <person name="Vesth T.C."/>
            <person name="Nybo J."/>
            <person name="Theobald S."/>
            <person name="Brandl J."/>
            <person name="Frisvad J.C."/>
            <person name="Nielsen K.F."/>
            <person name="Lyhne E.K."/>
            <person name="Kogle M.E."/>
            <person name="Kuo A."/>
            <person name="Riley R."/>
            <person name="Clum A."/>
            <person name="Nolan M."/>
            <person name="Lipzen A."/>
            <person name="Salamov A."/>
            <person name="Henrissat B."/>
            <person name="Wiebenga A."/>
            <person name="De Vries R.P."/>
            <person name="Grigoriev I.V."/>
            <person name="Mortensen U.H."/>
            <person name="Andersen M.R."/>
            <person name="Baker S.E."/>
        </authorList>
    </citation>
    <scope>NUCLEOTIDE SEQUENCE [LARGE SCALE GENOMIC DNA]</scope>
    <source>
        <strain evidence="1">CBS 115656</strain>
    </source>
</reference>